<organism evidence="2 3">
    <name type="scientific">Penaeus vannamei</name>
    <name type="common">Whiteleg shrimp</name>
    <name type="synonym">Litopenaeus vannamei</name>
    <dbReference type="NCBI Taxonomy" id="6689"/>
    <lineage>
        <taxon>Eukaryota</taxon>
        <taxon>Metazoa</taxon>
        <taxon>Ecdysozoa</taxon>
        <taxon>Arthropoda</taxon>
        <taxon>Crustacea</taxon>
        <taxon>Multicrustacea</taxon>
        <taxon>Malacostraca</taxon>
        <taxon>Eumalacostraca</taxon>
        <taxon>Eucarida</taxon>
        <taxon>Decapoda</taxon>
        <taxon>Dendrobranchiata</taxon>
        <taxon>Penaeoidea</taxon>
        <taxon>Penaeidae</taxon>
        <taxon>Penaeus</taxon>
    </lineage>
</organism>
<sequence length="441" mass="48576">MQAHPANSRQPPHAAQRRPADPPRFELPISHPRKGFDPTTGLLLTTSMTLVPLRDLRSALTQLPDTTRHQLCLSSPASLVLWSSHPPLNTHPNPPPPPTALDDGKRSACVLVLLALLAGVAGRVAGVPATSSACSCGNHPAPAPGLCSGVALLHGTASDIRRSVLRELCLRVHQHVHLKTPQRSASNPKQQPKRTEQAAALNLHRDSFSDQVRWEAGEASDVINTANWFVDAEVPLSNGYTWYEHGLPLWPLLDQALTQKETVLAKKKKLNWPNYAIATPLYVAPLEASNSRDLAISVRKLFAGDTARPQQQSQNTFANSNKFQSTVLDFIKDHFQDQFGYTRSDIGQTFGETERWIQPLVKQSLRPMLESFMKRQKTRAPKSSDIATCPDEVYLFFLQKPCPTASTCQVILDIQQELRVTNCVNTDVVVGYTTARSASHG</sequence>
<dbReference type="Proteomes" id="UP000283509">
    <property type="component" value="Unassembled WGS sequence"/>
</dbReference>
<reference evidence="2 3" key="2">
    <citation type="submission" date="2019-01" db="EMBL/GenBank/DDBJ databases">
        <title>The decoding of complex shrimp genome reveals the adaptation for benthos swimmer, frequently molting mechanism and breeding impact on genome.</title>
        <authorList>
            <person name="Sun Y."/>
            <person name="Gao Y."/>
            <person name="Yu Y."/>
        </authorList>
    </citation>
    <scope>NUCLEOTIDE SEQUENCE [LARGE SCALE GENOMIC DNA]</scope>
    <source>
        <tissue evidence="2">Muscle</tissue>
    </source>
</reference>
<feature type="compositionally biased region" description="Polar residues" evidence="1">
    <location>
        <begin position="1"/>
        <end position="10"/>
    </location>
</feature>
<dbReference type="EMBL" id="QCYY01003673">
    <property type="protein sequence ID" value="ROT62472.1"/>
    <property type="molecule type" value="Genomic_DNA"/>
</dbReference>
<dbReference type="AlphaFoldDB" id="A0A3R7MIE2"/>
<gene>
    <name evidence="2" type="ORF">C7M84_019697</name>
</gene>
<name>A0A3R7MIE2_PENVA</name>
<keyword evidence="3" id="KW-1185">Reference proteome</keyword>
<proteinExistence type="predicted"/>
<evidence type="ECO:0000256" key="1">
    <source>
        <dbReference type="SAM" id="MobiDB-lite"/>
    </source>
</evidence>
<protein>
    <submittedName>
        <fullName evidence="2">Uncharacterized protein</fullName>
    </submittedName>
</protein>
<feature type="region of interest" description="Disordered" evidence="1">
    <location>
        <begin position="1"/>
        <end position="39"/>
    </location>
</feature>
<evidence type="ECO:0000313" key="3">
    <source>
        <dbReference type="Proteomes" id="UP000283509"/>
    </source>
</evidence>
<dbReference type="OrthoDB" id="6354698at2759"/>
<evidence type="ECO:0000313" key="2">
    <source>
        <dbReference type="EMBL" id="ROT62472.1"/>
    </source>
</evidence>
<reference evidence="2 3" key="1">
    <citation type="submission" date="2018-04" db="EMBL/GenBank/DDBJ databases">
        <authorList>
            <person name="Zhang X."/>
            <person name="Yuan J."/>
            <person name="Li F."/>
            <person name="Xiang J."/>
        </authorList>
    </citation>
    <scope>NUCLEOTIDE SEQUENCE [LARGE SCALE GENOMIC DNA]</scope>
    <source>
        <tissue evidence="2">Muscle</tissue>
    </source>
</reference>
<comment type="caution">
    <text evidence="2">The sequence shown here is derived from an EMBL/GenBank/DDBJ whole genome shotgun (WGS) entry which is preliminary data.</text>
</comment>
<accession>A0A3R7MIE2</accession>